<protein>
    <submittedName>
        <fullName evidence="1">Uncharacterized protein</fullName>
    </submittedName>
</protein>
<gene>
    <name evidence="1" type="ORF">CHS0354_015644</name>
</gene>
<keyword evidence="2" id="KW-1185">Reference proteome</keyword>
<reference evidence="1" key="3">
    <citation type="submission" date="2023-05" db="EMBL/GenBank/DDBJ databases">
        <authorList>
            <person name="Smith C.H."/>
        </authorList>
    </citation>
    <scope>NUCLEOTIDE SEQUENCE</scope>
    <source>
        <strain evidence="1">CHS0354</strain>
        <tissue evidence="1">Mantle</tissue>
    </source>
</reference>
<evidence type="ECO:0000313" key="2">
    <source>
        <dbReference type="Proteomes" id="UP001195483"/>
    </source>
</evidence>
<sequence length="71" mass="8071">MRFHANQLVAQLVVDNVEMMAAIADPPDDEREHQGTNAAILFLRKVLYTNRVLDYICGLSYPYMAPDCDQV</sequence>
<name>A0AAE0VV91_9BIVA</name>
<dbReference type="AlphaFoldDB" id="A0AAE0VV91"/>
<reference evidence="1" key="2">
    <citation type="journal article" date="2021" name="Genome Biol. Evol.">
        <title>Developing a high-quality reference genome for a parasitic bivalve with doubly uniparental inheritance (Bivalvia: Unionida).</title>
        <authorList>
            <person name="Smith C.H."/>
        </authorList>
    </citation>
    <scope>NUCLEOTIDE SEQUENCE</scope>
    <source>
        <strain evidence="1">CHS0354</strain>
        <tissue evidence="1">Mantle</tissue>
    </source>
</reference>
<organism evidence="1 2">
    <name type="scientific">Potamilus streckersoni</name>
    <dbReference type="NCBI Taxonomy" id="2493646"/>
    <lineage>
        <taxon>Eukaryota</taxon>
        <taxon>Metazoa</taxon>
        <taxon>Spiralia</taxon>
        <taxon>Lophotrochozoa</taxon>
        <taxon>Mollusca</taxon>
        <taxon>Bivalvia</taxon>
        <taxon>Autobranchia</taxon>
        <taxon>Heteroconchia</taxon>
        <taxon>Palaeoheterodonta</taxon>
        <taxon>Unionida</taxon>
        <taxon>Unionoidea</taxon>
        <taxon>Unionidae</taxon>
        <taxon>Ambleminae</taxon>
        <taxon>Lampsilini</taxon>
        <taxon>Potamilus</taxon>
    </lineage>
</organism>
<proteinExistence type="predicted"/>
<comment type="caution">
    <text evidence="1">The sequence shown here is derived from an EMBL/GenBank/DDBJ whole genome shotgun (WGS) entry which is preliminary data.</text>
</comment>
<evidence type="ECO:0000313" key="1">
    <source>
        <dbReference type="EMBL" id="KAK3590477.1"/>
    </source>
</evidence>
<dbReference type="EMBL" id="JAEAOA010000972">
    <property type="protein sequence ID" value="KAK3590477.1"/>
    <property type="molecule type" value="Genomic_DNA"/>
</dbReference>
<accession>A0AAE0VV91</accession>
<reference evidence="1" key="1">
    <citation type="journal article" date="2021" name="Genome Biol. Evol.">
        <title>A High-Quality Reference Genome for a Parasitic Bivalve with Doubly Uniparental Inheritance (Bivalvia: Unionida).</title>
        <authorList>
            <person name="Smith C.H."/>
        </authorList>
    </citation>
    <scope>NUCLEOTIDE SEQUENCE</scope>
    <source>
        <strain evidence="1">CHS0354</strain>
    </source>
</reference>
<dbReference type="Proteomes" id="UP001195483">
    <property type="component" value="Unassembled WGS sequence"/>
</dbReference>